<dbReference type="EMBL" id="JABWUV010000001">
    <property type="protein sequence ID" value="KAF6387471.1"/>
    <property type="molecule type" value="Genomic_DNA"/>
</dbReference>
<reference evidence="1 2" key="1">
    <citation type="journal article" date="2020" name="Nature">
        <title>Six reference-quality genomes reveal evolution of bat adaptations.</title>
        <authorList>
            <person name="Jebb D."/>
            <person name="Huang Z."/>
            <person name="Pippel M."/>
            <person name="Hughes G.M."/>
            <person name="Lavrichenko K."/>
            <person name="Devanna P."/>
            <person name="Winkler S."/>
            <person name="Jermiin L.S."/>
            <person name="Skirmuntt E.C."/>
            <person name="Katzourakis A."/>
            <person name="Burkitt-Gray L."/>
            <person name="Ray D.A."/>
            <person name="Sullivan K.A.M."/>
            <person name="Roscito J.G."/>
            <person name="Kirilenko B.M."/>
            <person name="Davalos L.M."/>
            <person name="Corthals A.P."/>
            <person name="Power M.L."/>
            <person name="Jones G."/>
            <person name="Ransome R.D."/>
            <person name="Dechmann D.K.N."/>
            <person name="Locatelli A.G."/>
            <person name="Puechmaille S.J."/>
            <person name="Fedrigo O."/>
            <person name="Jarvis E.D."/>
            <person name="Hiller M."/>
            <person name="Vernes S.C."/>
            <person name="Myers E.W."/>
            <person name="Teeling E.C."/>
        </authorList>
    </citation>
    <scope>NUCLEOTIDE SEQUENCE [LARGE SCALE GENOMIC DNA]</scope>
    <source>
        <strain evidence="1">MMyoMyo1</strain>
        <tissue evidence="1">Flight muscle</tissue>
    </source>
</reference>
<protein>
    <submittedName>
        <fullName evidence="1">Uncharacterized protein</fullName>
    </submittedName>
</protein>
<dbReference type="InterPro" id="IPR050340">
    <property type="entry name" value="Cytosolic_Fe-S_CAF"/>
</dbReference>
<gene>
    <name evidence="1" type="ORF">mMyoMyo1_007967</name>
</gene>
<comment type="caution">
    <text evidence="1">The sequence shown here is derived from an EMBL/GenBank/DDBJ whole genome shotgun (WGS) entry which is preliminary data.</text>
</comment>
<dbReference type="VEuPathDB" id="HostDB:GeneID_118653107"/>
<dbReference type="Gene3D" id="3.40.950.10">
    <property type="entry name" value="Fe-only Hydrogenase (Larger Subunit), Chain L, domain 3"/>
    <property type="match status" value="1"/>
</dbReference>
<accession>A0A7J8AMH7</accession>
<dbReference type="Proteomes" id="UP000527355">
    <property type="component" value="Unassembled WGS sequence"/>
</dbReference>
<name>A0A7J8AMH7_MYOMY</name>
<dbReference type="SUPFAM" id="SSF53920">
    <property type="entry name" value="Fe-only hydrogenase"/>
    <property type="match status" value="1"/>
</dbReference>
<dbReference type="AlphaFoldDB" id="A0A7J8AMH7"/>
<keyword evidence="2" id="KW-1185">Reference proteome</keyword>
<proteinExistence type="predicted"/>
<sequence length="143" mass="16563">MQNGCWVTPSPPLLNDQLSPADHGLSGEELLTRQKNLSSDKIFHITAAPCYDKKLEAFEKMFLQLHIAPRVLTVRFHEGASSNGYLVHIFRHMAKELFNEDVGVLTYRTLRNKDFQEVTLERDRVVLLRFEAAYGFRNIQKWS</sequence>
<evidence type="ECO:0000313" key="1">
    <source>
        <dbReference type="EMBL" id="KAF6387471.1"/>
    </source>
</evidence>
<organism evidence="1 2">
    <name type="scientific">Myotis myotis</name>
    <name type="common">Greater mouse-eared bat</name>
    <name type="synonym">Vespertilio myotis</name>
    <dbReference type="NCBI Taxonomy" id="51298"/>
    <lineage>
        <taxon>Eukaryota</taxon>
        <taxon>Metazoa</taxon>
        <taxon>Chordata</taxon>
        <taxon>Craniata</taxon>
        <taxon>Vertebrata</taxon>
        <taxon>Euteleostomi</taxon>
        <taxon>Mammalia</taxon>
        <taxon>Eutheria</taxon>
        <taxon>Laurasiatheria</taxon>
        <taxon>Chiroptera</taxon>
        <taxon>Yangochiroptera</taxon>
        <taxon>Vespertilionidae</taxon>
        <taxon>Myotis</taxon>
    </lineage>
</organism>
<evidence type="ECO:0000313" key="2">
    <source>
        <dbReference type="Proteomes" id="UP000527355"/>
    </source>
</evidence>
<dbReference type="InterPro" id="IPR009016">
    <property type="entry name" value="Fe_hydrogenase"/>
</dbReference>
<dbReference type="PANTHER" id="PTHR11615">
    <property type="entry name" value="NITRATE, FORMATE, IRON DEHYDROGENASE"/>
    <property type="match status" value="1"/>
</dbReference>